<dbReference type="HOGENOM" id="CLU_641120_0_0_1"/>
<dbReference type="PANTHER" id="PTHR43791:SF39">
    <property type="entry name" value="TRANSPORTER LIZ1_SEO1, PUTATIVE (AFU_ORTHOLOGUE AFUA_3G00980)-RELATED"/>
    <property type="match status" value="1"/>
</dbReference>
<sequence>MSTAIRAGLWAAKTLISDHPRWTSSASTSVWWDDVMCARMRWYHGKASSVKASSQHCSESGPSPRASCCLDLLVTVYTRYSPKCSLISARTSSGRSRASSGAFGILAARGSEFFGRHVTTQSTDRRACMLGWVEKAECRLGGGCLSSTSLLRYRVFYLNAWECERARARIEEEWRKTVGKWDWYVFYRIFGPWQVYAFTVGYTIWTLTSMEQINSIPTAISAVNWFVMVSTGFIIDIIGRRGPLCFAVGCVLVFTYAVLTVWDVGHPFCMAVFILRGVYECYTPILAGSVNEACGGDQQKRAFVLAFMVSVGQAVGIAFQQLQLQFPSSDAPCFSNTHVWGFSLAFVTPLTLWTGVETTPTLSCKILLKHEQAMCLRTLECANTLTLKHTFCALIFGSWKMLRMSLRLLDRFVGKCMLKWPPTHAQSL</sequence>
<dbReference type="GO" id="GO:0022857">
    <property type="term" value="F:transmembrane transporter activity"/>
    <property type="evidence" value="ECO:0007669"/>
    <property type="project" value="TreeGrafter"/>
</dbReference>
<evidence type="ECO:0008006" key="9">
    <source>
        <dbReference type="Google" id="ProtNLM"/>
    </source>
</evidence>
<evidence type="ECO:0000256" key="4">
    <source>
        <dbReference type="ARBA" id="ARBA00022989"/>
    </source>
</evidence>
<keyword evidence="2" id="KW-0813">Transport</keyword>
<evidence type="ECO:0000313" key="8">
    <source>
        <dbReference type="Proteomes" id="UP000016932"/>
    </source>
</evidence>
<dbReference type="eggNOG" id="KOG2533">
    <property type="taxonomic scope" value="Eukaryota"/>
</dbReference>
<feature type="transmembrane region" description="Helical" evidence="6">
    <location>
        <begin position="216"/>
        <end position="237"/>
    </location>
</feature>
<protein>
    <recommendedName>
        <fullName evidence="9">Major facilitator superfamily (MFS) profile domain-containing protein</fullName>
    </recommendedName>
</protein>
<feature type="transmembrane region" description="Helical" evidence="6">
    <location>
        <begin position="339"/>
        <end position="356"/>
    </location>
</feature>
<keyword evidence="3 6" id="KW-0812">Transmembrane</keyword>
<evidence type="ECO:0000256" key="6">
    <source>
        <dbReference type="SAM" id="Phobius"/>
    </source>
</evidence>
<dbReference type="Proteomes" id="UP000016932">
    <property type="component" value="Unassembled WGS sequence"/>
</dbReference>
<dbReference type="GO" id="GO:0016020">
    <property type="term" value="C:membrane"/>
    <property type="evidence" value="ECO:0007669"/>
    <property type="project" value="UniProtKB-SubCell"/>
</dbReference>
<feature type="transmembrane region" description="Helical" evidence="6">
    <location>
        <begin position="244"/>
        <end position="262"/>
    </location>
</feature>
<dbReference type="RefSeq" id="XP_007924823.1">
    <property type="nucleotide sequence ID" value="XM_007926632.1"/>
</dbReference>
<dbReference type="PANTHER" id="PTHR43791">
    <property type="entry name" value="PERMEASE-RELATED"/>
    <property type="match status" value="1"/>
</dbReference>
<feature type="transmembrane region" description="Helical" evidence="6">
    <location>
        <begin position="302"/>
        <end position="319"/>
    </location>
</feature>
<comment type="subcellular location">
    <subcellularLocation>
        <location evidence="1">Membrane</location>
        <topology evidence="1">Multi-pass membrane protein</topology>
    </subcellularLocation>
</comment>
<keyword evidence="4 6" id="KW-1133">Transmembrane helix</keyword>
<feature type="transmembrane region" description="Helical" evidence="6">
    <location>
        <begin position="268"/>
        <end position="290"/>
    </location>
</feature>
<evidence type="ECO:0000256" key="2">
    <source>
        <dbReference type="ARBA" id="ARBA00022448"/>
    </source>
</evidence>
<dbReference type="KEGG" id="pfj:MYCFIDRAFT_207199"/>
<evidence type="ECO:0000256" key="3">
    <source>
        <dbReference type="ARBA" id="ARBA00022692"/>
    </source>
</evidence>
<dbReference type="OrthoDB" id="3639251at2759"/>
<accession>M2ZZ49</accession>
<gene>
    <name evidence="7" type="ORF">MYCFIDRAFT_207199</name>
</gene>
<dbReference type="SUPFAM" id="SSF103473">
    <property type="entry name" value="MFS general substrate transporter"/>
    <property type="match status" value="1"/>
</dbReference>
<keyword evidence="8" id="KW-1185">Reference proteome</keyword>
<reference evidence="7 8" key="1">
    <citation type="journal article" date="2012" name="PLoS Pathog.">
        <title>Diverse lifestyles and strategies of plant pathogenesis encoded in the genomes of eighteen Dothideomycetes fungi.</title>
        <authorList>
            <person name="Ohm R.A."/>
            <person name="Feau N."/>
            <person name="Henrissat B."/>
            <person name="Schoch C.L."/>
            <person name="Horwitz B.A."/>
            <person name="Barry K.W."/>
            <person name="Condon B.J."/>
            <person name="Copeland A.C."/>
            <person name="Dhillon B."/>
            <person name="Glaser F."/>
            <person name="Hesse C.N."/>
            <person name="Kosti I."/>
            <person name="LaButti K."/>
            <person name="Lindquist E.A."/>
            <person name="Lucas S."/>
            <person name="Salamov A.A."/>
            <person name="Bradshaw R.E."/>
            <person name="Ciuffetti L."/>
            <person name="Hamelin R.C."/>
            <person name="Kema G.H.J."/>
            <person name="Lawrence C."/>
            <person name="Scott J.A."/>
            <person name="Spatafora J.W."/>
            <person name="Turgeon B.G."/>
            <person name="de Wit P.J.G.M."/>
            <person name="Zhong S."/>
            <person name="Goodwin S.B."/>
            <person name="Grigoriev I.V."/>
        </authorList>
    </citation>
    <scope>NUCLEOTIDE SEQUENCE [LARGE SCALE GENOMIC DNA]</scope>
    <source>
        <strain evidence="7 8">CIRAD86</strain>
    </source>
</reference>
<dbReference type="EMBL" id="KB446557">
    <property type="protein sequence ID" value="EME84199.1"/>
    <property type="molecule type" value="Genomic_DNA"/>
</dbReference>
<dbReference type="GeneID" id="19336563"/>
<organism evidence="7 8">
    <name type="scientific">Pseudocercospora fijiensis (strain CIRAD86)</name>
    <name type="common">Black leaf streak disease fungus</name>
    <name type="synonym">Mycosphaerella fijiensis</name>
    <dbReference type="NCBI Taxonomy" id="383855"/>
    <lineage>
        <taxon>Eukaryota</taxon>
        <taxon>Fungi</taxon>
        <taxon>Dikarya</taxon>
        <taxon>Ascomycota</taxon>
        <taxon>Pezizomycotina</taxon>
        <taxon>Dothideomycetes</taxon>
        <taxon>Dothideomycetidae</taxon>
        <taxon>Mycosphaerellales</taxon>
        <taxon>Mycosphaerellaceae</taxon>
        <taxon>Pseudocercospora</taxon>
    </lineage>
</organism>
<dbReference type="AlphaFoldDB" id="M2ZZ49"/>
<proteinExistence type="predicted"/>
<evidence type="ECO:0000256" key="5">
    <source>
        <dbReference type="ARBA" id="ARBA00023136"/>
    </source>
</evidence>
<evidence type="ECO:0000313" key="7">
    <source>
        <dbReference type="EMBL" id="EME84199.1"/>
    </source>
</evidence>
<name>M2ZZ49_PSEFD</name>
<dbReference type="VEuPathDB" id="FungiDB:MYCFIDRAFT_207199"/>
<feature type="transmembrane region" description="Helical" evidence="6">
    <location>
        <begin position="185"/>
        <end position="204"/>
    </location>
</feature>
<keyword evidence="5 6" id="KW-0472">Membrane</keyword>
<evidence type="ECO:0000256" key="1">
    <source>
        <dbReference type="ARBA" id="ARBA00004141"/>
    </source>
</evidence>
<dbReference type="InterPro" id="IPR036259">
    <property type="entry name" value="MFS_trans_sf"/>
</dbReference>